<dbReference type="CDD" id="cd22152">
    <property type="entry name" value="F-box_AtAFR-like"/>
    <property type="match status" value="1"/>
</dbReference>
<comment type="caution">
    <text evidence="3">The sequence shown here is derived from an EMBL/GenBank/DDBJ whole genome shotgun (WGS) entry which is preliminary data.</text>
</comment>
<dbReference type="Pfam" id="PF25210">
    <property type="entry name" value="Kelch_FKB95"/>
    <property type="match status" value="1"/>
</dbReference>
<sequence length="420" mass="47699">MSYTEEPPHKRKKMELSPSSSLSLLSSLPDDVAMNCLARVSRLEHASLSVASKSYRSLVASPDLYKTRSLMGRTETYVYVCLRTPPPNPSPRWYILRRRNGSSDLISIPSIPSQAPEASSVAVLDWGIYVMGGLIEGKPTSDVWLLDCRTHTWRHVPSMGVARAEAAVGVVGGKIYVLGGCKYDDRSLSWGEVFDPKTQTWDTLPSMPMRRKHDQHIHCSMVRKQEIYAVVETDRTFYYSASEGKWGRGNRVEAIGNRRDFCMIDGLLYCICLDGTIFWCEADELDRREPEGMMVSKQVKGLLRLKESLVRSRLVHFGDHFLDRWDQNRIKFGFTQRSDKSHELEDLLSGARLSSSGRNMLLFWDVIEGGRLEIWCAEISLERPRQGGNVWGNIEWSSAVMTLDPFVDHYKVLHSVSVTL</sequence>
<dbReference type="PANTHER" id="PTHR24414:SF178">
    <property type="entry name" value="F-BOX DOMAIN-CONTAINING PROTEIN"/>
    <property type="match status" value="1"/>
</dbReference>
<evidence type="ECO:0000313" key="3">
    <source>
        <dbReference type="EMBL" id="CAA7035932.1"/>
    </source>
</evidence>
<gene>
    <name evidence="3" type="ORF">MERR_LOCUS23167</name>
</gene>
<evidence type="ECO:0000259" key="2">
    <source>
        <dbReference type="Pfam" id="PF25210"/>
    </source>
</evidence>
<evidence type="ECO:0000259" key="1">
    <source>
        <dbReference type="Pfam" id="PF00646"/>
    </source>
</evidence>
<dbReference type="InterPro" id="IPR036047">
    <property type="entry name" value="F-box-like_dom_sf"/>
</dbReference>
<dbReference type="SMART" id="SM00612">
    <property type="entry name" value="Kelch"/>
    <property type="match status" value="2"/>
</dbReference>
<dbReference type="InterPro" id="IPR015915">
    <property type="entry name" value="Kelch-typ_b-propeller"/>
</dbReference>
<reference evidence="3" key="1">
    <citation type="submission" date="2020-01" db="EMBL/GenBank/DDBJ databases">
        <authorList>
            <person name="Mishra B."/>
        </authorList>
    </citation>
    <scope>NUCLEOTIDE SEQUENCE [LARGE SCALE GENOMIC DNA]</scope>
</reference>
<dbReference type="PANTHER" id="PTHR24414">
    <property type="entry name" value="F-BOX/KELCH-REPEAT PROTEIN SKIP4"/>
    <property type="match status" value="1"/>
</dbReference>
<dbReference type="InterPro" id="IPR001810">
    <property type="entry name" value="F-box_dom"/>
</dbReference>
<name>A0A6D2J8J3_9BRAS</name>
<feature type="domain" description="FKB95-like N-terminal Kelch" evidence="2">
    <location>
        <begin position="93"/>
        <end position="294"/>
    </location>
</feature>
<dbReference type="InterPro" id="IPR006652">
    <property type="entry name" value="Kelch_1"/>
</dbReference>
<dbReference type="Pfam" id="PF00646">
    <property type="entry name" value="F-box"/>
    <property type="match status" value="1"/>
</dbReference>
<dbReference type="Proteomes" id="UP000467841">
    <property type="component" value="Unassembled WGS sequence"/>
</dbReference>
<keyword evidence="4" id="KW-1185">Reference proteome</keyword>
<dbReference type="EMBL" id="CACVBM020001162">
    <property type="protein sequence ID" value="CAA7035932.1"/>
    <property type="molecule type" value="Genomic_DNA"/>
</dbReference>
<feature type="domain" description="F-box" evidence="1">
    <location>
        <begin position="25"/>
        <end position="66"/>
    </location>
</feature>
<dbReference type="AlphaFoldDB" id="A0A6D2J8J3"/>
<dbReference type="OrthoDB" id="45365at2759"/>
<dbReference type="InterPro" id="IPR050354">
    <property type="entry name" value="F-box/kelch-repeat_ARATH"/>
</dbReference>
<dbReference type="SUPFAM" id="SSF81383">
    <property type="entry name" value="F-box domain"/>
    <property type="match status" value="1"/>
</dbReference>
<proteinExistence type="predicted"/>
<protein>
    <submittedName>
        <fullName evidence="3">Uncharacterized protein</fullName>
    </submittedName>
</protein>
<dbReference type="SUPFAM" id="SSF117281">
    <property type="entry name" value="Kelch motif"/>
    <property type="match status" value="1"/>
</dbReference>
<evidence type="ECO:0000313" key="4">
    <source>
        <dbReference type="Proteomes" id="UP000467841"/>
    </source>
</evidence>
<dbReference type="Gene3D" id="2.120.10.80">
    <property type="entry name" value="Kelch-type beta propeller"/>
    <property type="match status" value="1"/>
</dbReference>
<dbReference type="InterPro" id="IPR057499">
    <property type="entry name" value="Kelch_FKB95"/>
</dbReference>
<accession>A0A6D2J8J3</accession>
<organism evidence="3 4">
    <name type="scientific">Microthlaspi erraticum</name>
    <dbReference type="NCBI Taxonomy" id="1685480"/>
    <lineage>
        <taxon>Eukaryota</taxon>
        <taxon>Viridiplantae</taxon>
        <taxon>Streptophyta</taxon>
        <taxon>Embryophyta</taxon>
        <taxon>Tracheophyta</taxon>
        <taxon>Spermatophyta</taxon>
        <taxon>Magnoliopsida</taxon>
        <taxon>eudicotyledons</taxon>
        <taxon>Gunneridae</taxon>
        <taxon>Pentapetalae</taxon>
        <taxon>rosids</taxon>
        <taxon>malvids</taxon>
        <taxon>Brassicales</taxon>
        <taxon>Brassicaceae</taxon>
        <taxon>Coluteocarpeae</taxon>
        <taxon>Microthlaspi</taxon>
    </lineage>
</organism>